<dbReference type="InterPro" id="IPR003959">
    <property type="entry name" value="ATPase_AAA_core"/>
</dbReference>
<dbReference type="InterPro" id="IPR051396">
    <property type="entry name" value="Bact_Antivir_Def_Nuclease"/>
</dbReference>
<dbReference type="KEGG" id="aup:AsAng_0023290"/>
<sequence>MKIDKLYLKNFRNIEETHYEFPTNFTGIIGMNGSGKSTILHALRVAAGAYFMGIPNSLAKNRHISKDEVRMTNNKIELFHHPVIVEAEGQFPENNAPITWRRRILKEGGSNTSSVEDVGAIRNLGSVKYNKMKREGTDELDLPVIAYFGTNRVFGSARKRQKARTGRQIFKEGYYDWLDMRSSTYQYAQWLTSYDALVKNGKEYSESKETFFQTIKTACPYVTDVDFISDRLWLRTQMKSQISDLLPLELKSDGIITFVQMIAELAYRCIILNGYLKEKAILQSKGIVLIDEIDLHLHPKWQEHVVKDLKKAFPNIQFIVTTHSPIIVQSLKANELINLDSIADVNPSDLTLGEVVTHIMGKDSEHSESSNQQEQLSKEYLTLLKHHSLDAISEHLNQIEFKIIDPSVRAFLKMQRLEKRSNK</sequence>
<dbReference type="Pfam" id="PF13304">
    <property type="entry name" value="AAA_21"/>
    <property type="match status" value="1"/>
</dbReference>
<keyword evidence="4" id="KW-1185">Reference proteome</keyword>
<gene>
    <name evidence="3" type="ORF">AsAng_0023290</name>
</gene>
<organism evidence="3 4">
    <name type="scientific">Aureispira anguillae</name>
    <dbReference type="NCBI Taxonomy" id="2864201"/>
    <lineage>
        <taxon>Bacteria</taxon>
        <taxon>Pseudomonadati</taxon>
        <taxon>Bacteroidota</taxon>
        <taxon>Saprospiria</taxon>
        <taxon>Saprospirales</taxon>
        <taxon>Saprospiraceae</taxon>
        <taxon>Aureispira</taxon>
    </lineage>
</organism>
<dbReference type="AlphaFoldDB" id="A0A915YEF6"/>
<dbReference type="SUPFAM" id="SSF52540">
    <property type="entry name" value="P-loop containing nucleoside triphosphate hydrolases"/>
    <property type="match status" value="1"/>
</dbReference>
<evidence type="ECO:0000313" key="4">
    <source>
        <dbReference type="Proteomes" id="UP001060919"/>
    </source>
</evidence>
<reference evidence="3" key="1">
    <citation type="submission" date="2022-09" db="EMBL/GenBank/DDBJ databases">
        <title>Aureispira anguillicida sp. nov., isolated from Leptocephalus of Japanese eel Anguilla japonica.</title>
        <authorList>
            <person name="Yuasa K."/>
            <person name="Mekata T."/>
            <person name="Ikunari K."/>
        </authorList>
    </citation>
    <scope>NUCLEOTIDE SEQUENCE</scope>
    <source>
        <strain evidence="3">EL160426</strain>
    </source>
</reference>
<feature type="domain" description="Rad50/SbcC-type AAA" evidence="2">
    <location>
        <begin position="5"/>
        <end position="158"/>
    </location>
</feature>
<dbReference type="Proteomes" id="UP001060919">
    <property type="component" value="Chromosome"/>
</dbReference>
<accession>A0A915YEF6</accession>
<dbReference type="GO" id="GO:0006302">
    <property type="term" value="P:double-strand break repair"/>
    <property type="evidence" value="ECO:0007669"/>
    <property type="project" value="InterPro"/>
</dbReference>
<proteinExistence type="predicted"/>
<evidence type="ECO:0000259" key="2">
    <source>
        <dbReference type="Pfam" id="PF13476"/>
    </source>
</evidence>
<name>A0A915YEF6_9BACT</name>
<dbReference type="PANTHER" id="PTHR43581">
    <property type="entry name" value="ATP/GTP PHOSPHATASE"/>
    <property type="match status" value="1"/>
</dbReference>
<dbReference type="InterPro" id="IPR027417">
    <property type="entry name" value="P-loop_NTPase"/>
</dbReference>
<protein>
    <submittedName>
        <fullName evidence="3">AAA family ATPase</fullName>
    </submittedName>
</protein>
<dbReference type="GO" id="GO:0016887">
    <property type="term" value="F:ATP hydrolysis activity"/>
    <property type="evidence" value="ECO:0007669"/>
    <property type="project" value="InterPro"/>
</dbReference>
<dbReference type="Gene3D" id="3.40.50.300">
    <property type="entry name" value="P-loop containing nucleotide triphosphate hydrolases"/>
    <property type="match status" value="1"/>
</dbReference>
<dbReference type="RefSeq" id="WP_264792771.1">
    <property type="nucleotide sequence ID" value="NZ_AP026867.1"/>
</dbReference>
<evidence type="ECO:0000313" key="3">
    <source>
        <dbReference type="EMBL" id="BDS11615.1"/>
    </source>
</evidence>
<dbReference type="Pfam" id="PF13476">
    <property type="entry name" value="AAA_23"/>
    <property type="match status" value="1"/>
</dbReference>
<dbReference type="PANTHER" id="PTHR43581:SF4">
    <property type="entry name" value="ATP_GTP PHOSPHATASE"/>
    <property type="match status" value="1"/>
</dbReference>
<dbReference type="EMBL" id="AP026867">
    <property type="protein sequence ID" value="BDS11615.1"/>
    <property type="molecule type" value="Genomic_DNA"/>
</dbReference>
<evidence type="ECO:0000259" key="1">
    <source>
        <dbReference type="Pfam" id="PF13304"/>
    </source>
</evidence>
<dbReference type="GO" id="GO:0005524">
    <property type="term" value="F:ATP binding"/>
    <property type="evidence" value="ECO:0007669"/>
    <property type="project" value="InterPro"/>
</dbReference>
<feature type="domain" description="ATPase AAA-type core" evidence="1">
    <location>
        <begin position="248"/>
        <end position="328"/>
    </location>
</feature>
<dbReference type="InterPro" id="IPR038729">
    <property type="entry name" value="Rad50/SbcC_AAA"/>
</dbReference>